<keyword evidence="6" id="KW-1185">Reference proteome</keyword>
<evidence type="ECO:0000313" key="5">
    <source>
        <dbReference type="EMBL" id="KAK4263787.1"/>
    </source>
</evidence>
<gene>
    <name evidence="5" type="ORF">QN277_029158</name>
</gene>
<feature type="compositionally biased region" description="Basic and acidic residues" evidence="4">
    <location>
        <begin position="80"/>
        <end position="91"/>
    </location>
</feature>
<dbReference type="InterPro" id="IPR034577">
    <property type="entry name" value="NIMIN-2"/>
</dbReference>
<feature type="region of interest" description="Disordered" evidence="4">
    <location>
        <begin position="56"/>
        <end position="116"/>
    </location>
</feature>
<accession>A0AAE1J4Q6</accession>
<feature type="compositionally biased region" description="Low complexity" evidence="4">
    <location>
        <begin position="93"/>
        <end position="103"/>
    </location>
</feature>
<comment type="caution">
    <text evidence="5">The sequence shown here is derived from an EMBL/GenBank/DDBJ whole genome shotgun (WGS) entry which is preliminary data.</text>
</comment>
<comment type="similarity">
    <text evidence="2">Belongs to the NPR1-interactor family.</text>
</comment>
<protein>
    <submittedName>
        <fullName evidence="5">Uncharacterized protein</fullName>
    </submittedName>
</protein>
<evidence type="ECO:0000256" key="1">
    <source>
        <dbReference type="ARBA" id="ARBA00004123"/>
    </source>
</evidence>
<feature type="compositionally biased region" description="Basic and acidic residues" evidence="4">
    <location>
        <begin position="1"/>
        <end position="10"/>
    </location>
</feature>
<dbReference type="EMBL" id="JAWXYG010000009">
    <property type="protein sequence ID" value="KAK4263787.1"/>
    <property type="molecule type" value="Genomic_DNA"/>
</dbReference>
<name>A0AAE1J4Q6_9FABA</name>
<dbReference type="AlphaFoldDB" id="A0AAE1J4Q6"/>
<dbReference type="GO" id="GO:0010112">
    <property type="term" value="P:regulation of systemic acquired resistance"/>
    <property type="evidence" value="ECO:0007669"/>
    <property type="project" value="InterPro"/>
</dbReference>
<evidence type="ECO:0000256" key="4">
    <source>
        <dbReference type="SAM" id="MobiDB-lite"/>
    </source>
</evidence>
<evidence type="ECO:0000256" key="2">
    <source>
        <dbReference type="ARBA" id="ARBA00009937"/>
    </source>
</evidence>
<comment type="subcellular location">
    <subcellularLocation>
        <location evidence="1">Nucleus</location>
    </subcellularLocation>
</comment>
<dbReference type="PANTHER" id="PTHR35735">
    <property type="entry name" value="PROTEIN NIM1-INTERACTING 2"/>
    <property type="match status" value="1"/>
</dbReference>
<evidence type="ECO:0000256" key="3">
    <source>
        <dbReference type="ARBA" id="ARBA00023242"/>
    </source>
</evidence>
<dbReference type="Pfam" id="PF15699">
    <property type="entry name" value="NPR1_interact"/>
    <property type="match status" value="1"/>
</dbReference>
<proteinExistence type="inferred from homology"/>
<evidence type="ECO:0000313" key="6">
    <source>
        <dbReference type="Proteomes" id="UP001293593"/>
    </source>
</evidence>
<dbReference type="InterPro" id="IPR031425">
    <property type="entry name" value="NPR1/NH1-interacting"/>
</dbReference>
<keyword evidence="3" id="KW-0539">Nucleus</keyword>
<organism evidence="5 6">
    <name type="scientific">Acacia crassicarpa</name>
    <name type="common">northern wattle</name>
    <dbReference type="NCBI Taxonomy" id="499986"/>
    <lineage>
        <taxon>Eukaryota</taxon>
        <taxon>Viridiplantae</taxon>
        <taxon>Streptophyta</taxon>
        <taxon>Embryophyta</taxon>
        <taxon>Tracheophyta</taxon>
        <taxon>Spermatophyta</taxon>
        <taxon>Magnoliopsida</taxon>
        <taxon>eudicotyledons</taxon>
        <taxon>Gunneridae</taxon>
        <taxon>Pentapetalae</taxon>
        <taxon>rosids</taxon>
        <taxon>fabids</taxon>
        <taxon>Fabales</taxon>
        <taxon>Fabaceae</taxon>
        <taxon>Caesalpinioideae</taxon>
        <taxon>mimosoid clade</taxon>
        <taxon>Acacieae</taxon>
        <taxon>Acacia</taxon>
    </lineage>
</organism>
<dbReference type="GO" id="GO:0005634">
    <property type="term" value="C:nucleus"/>
    <property type="evidence" value="ECO:0007669"/>
    <property type="project" value="UniProtKB-SubCell"/>
</dbReference>
<dbReference type="Proteomes" id="UP001293593">
    <property type="component" value="Unassembled WGS sequence"/>
</dbReference>
<reference evidence="5" key="1">
    <citation type="submission" date="2023-10" db="EMBL/GenBank/DDBJ databases">
        <title>Chromosome-level genome of the transformable northern wattle, Acacia crassicarpa.</title>
        <authorList>
            <person name="Massaro I."/>
            <person name="Sinha N.R."/>
            <person name="Poethig S."/>
            <person name="Leichty A.R."/>
        </authorList>
    </citation>
    <scope>NUCLEOTIDE SEQUENCE</scope>
    <source>
        <strain evidence="5">Acra3RX</strain>
        <tissue evidence="5">Leaf</tissue>
    </source>
</reference>
<sequence>MDLEKRKRDGDDDSEQMITNKKKTTEPEEEDEEEVEEFFAILRRIRVAVKYFERAHGSGRSLTAKPWEPSFQADDFQGDDGNHKDGVKDLTDDSNSSLDLNSDPVPSRCNNATSLS</sequence>
<dbReference type="PANTHER" id="PTHR35735:SF8">
    <property type="entry name" value="PROTEIN NIM1-INTERACTING 2"/>
    <property type="match status" value="1"/>
</dbReference>
<feature type="region of interest" description="Disordered" evidence="4">
    <location>
        <begin position="1"/>
        <end position="34"/>
    </location>
</feature>